<dbReference type="Gene3D" id="2.60.120.10">
    <property type="entry name" value="Jelly Rolls"/>
    <property type="match status" value="1"/>
</dbReference>
<dbReference type="RefSeq" id="WP_007475381.1">
    <property type="nucleotide sequence ID" value="NZ_KQ130619.1"/>
</dbReference>
<evidence type="ECO:0000256" key="1">
    <source>
        <dbReference type="ARBA" id="ARBA00023159"/>
    </source>
</evidence>
<protein>
    <submittedName>
        <fullName evidence="2">Putative transcriptional regulator</fullName>
    </submittedName>
</protein>
<dbReference type="OrthoDB" id="2365202at2"/>
<reference evidence="2 3" key="1">
    <citation type="journal article" date="2015" name="Genome Biol. Evol.">
        <title>Comparative Genomics of Listeria Sensu Lato: Genus-Wide Differences in Evolutionary Dynamics and the Progressive Gain of Complex, Potentially Pathogenicity-Related Traits through Lateral Gene Transfer.</title>
        <authorList>
            <person name="Chiara M."/>
            <person name="Caruso M."/>
            <person name="D'Erchia A.M."/>
            <person name="Manzari C."/>
            <person name="Fraccalvieri R."/>
            <person name="Goffredo E."/>
            <person name="Latorre L."/>
            <person name="Miccolupo A."/>
            <person name="Padalino I."/>
            <person name="Santagada G."/>
            <person name="Chiocco D."/>
            <person name="Pesole G."/>
            <person name="Horner D.S."/>
            <person name="Parisi A."/>
        </authorList>
    </citation>
    <scope>NUCLEOTIDE SEQUENCE [LARGE SCALE GENOMIC DNA]</scope>
    <source>
        <strain evidence="2 3">1991</strain>
    </source>
</reference>
<sequence length="222" mass="26095">MNQPINIYSALNEAGLLQQSKELPFNDNTIIMKDYVFKDSLLFLSQGIAKIEIKRNQAWEFETLVANDTILGLEHCFLPHKYADKMEYRMTSLTKGTAFIIPKQQLMSYLYAHPLVFHQLIEDLTIRYKFLTFNQQEKKAPLKQRIIDLLMEFVILTHQEEEGEYLKIPFFTEEFITTSLKCSTHHIKHILASLTEQRIICITDNQELIIHYPHLKKFSSIV</sequence>
<dbReference type="InterPro" id="IPR018490">
    <property type="entry name" value="cNMP-bd_dom_sf"/>
</dbReference>
<comment type="caution">
    <text evidence="2">The sequence shown here is derived from an EMBL/GenBank/DDBJ whole genome shotgun (WGS) entry which is preliminary data.</text>
</comment>
<dbReference type="Proteomes" id="UP000052258">
    <property type="component" value="Unassembled WGS sequence"/>
</dbReference>
<dbReference type="AlphaFoldDB" id="A0A0J8GC67"/>
<proteinExistence type="predicted"/>
<dbReference type="SUPFAM" id="SSF51206">
    <property type="entry name" value="cAMP-binding domain-like"/>
    <property type="match status" value="1"/>
</dbReference>
<gene>
    <name evidence="2" type="ORF">X560_2136</name>
</gene>
<accession>A0A0J8GC67</accession>
<evidence type="ECO:0000313" key="3">
    <source>
        <dbReference type="Proteomes" id="UP000052258"/>
    </source>
</evidence>
<dbReference type="EMBL" id="AZHO01000029">
    <property type="protein sequence ID" value="KMT58549.1"/>
    <property type="molecule type" value="Genomic_DNA"/>
</dbReference>
<keyword evidence="3" id="KW-1185">Reference proteome</keyword>
<dbReference type="InterPro" id="IPR014710">
    <property type="entry name" value="RmlC-like_jellyroll"/>
</dbReference>
<name>A0A0J8GC67_9LIST</name>
<keyword evidence="1" id="KW-0010">Activator</keyword>
<dbReference type="PATRIC" id="fig|1430899.3.peg.2184"/>
<evidence type="ECO:0000313" key="2">
    <source>
        <dbReference type="EMBL" id="KMT58549.1"/>
    </source>
</evidence>
<organism evidence="2 3">
    <name type="scientific">Listeria fleischmannii 1991</name>
    <dbReference type="NCBI Taxonomy" id="1430899"/>
    <lineage>
        <taxon>Bacteria</taxon>
        <taxon>Bacillati</taxon>
        <taxon>Bacillota</taxon>
        <taxon>Bacilli</taxon>
        <taxon>Bacillales</taxon>
        <taxon>Listeriaceae</taxon>
        <taxon>Listeria</taxon>
    </lineage>
</organism>